<evidence type="ECO:0000313" key="2">
    <source>
        <dbReference type="Proteomes" id="UP000185744"/>
    </source>
</evidence>
<dbReference type="PANTHER" id="PTHR23135">
    <property type="entry name" value="MUR LIGASE FAMILY MEMBER"/>
    <property type="match status" value="1"/>
</dbReference>
<dbReference type="EMBL" id="MSDW01000001">
    <property type="protein sequence ID" value="OKY78437.1"/>
    <property type="molecule type" value="Genomic_DNA"/>
</dbReference>
<keyword evidence="2" id="KW-1185">Reference proteome</keyword>
<dbReference type="InParanoid" id="A0A1Q6DVR8"/>
<proteinExistence type="predicted"/>
<accession>A0A1Q6DVR8</accession>
<dbReference type="InterPro" id="IPR036565">
    <property type="entry name" value="Mur-like_cat_sf"/>
</dbReference>
<dbReference type="Proteomes" id="UP000185744">
    <property type="component" value="Unassembled WGS sequence"/>
</dbReference>
<dbReference type="FunCoup" id="A0A1Q6DVR8">
    <property type="interactions" value="78"/>
</dbReference>
<organism evidence="1 2">
    <name type="scientific">Methanohalarchaeum thermophilum</name>
    <dbReference type="NCBI Taxonomy" id="1903181"/>
    <lineage>
        <taxon>Archaea</taxon>
        <taxon>Methanobacteriati</taxon>
        <taxon>Methanobacteriota</taxon>
        <taxon>Methanonatronarchaeia</taxon>
        <taxon>Methanonatronarchaeales</taxon>
        <taxon>Methanonatronarchaeaceae</taxon>
        <taxon>Candidatus Methanohalarchaeum</taxon>
    </lineage>
</organism>
<reference evidence="1" key="1">
    <citation type="submission" date="2016-12" db="EMBL/GenBank/DDBJ databases">
        <title>Discovery of methanogenic haloarchaea.</title>
        <authorList>
            <person name="Sorokin D.Y."/>
            <person name="Makarova K.S."/>
            <person name="Abbas B."/>
            <person name="Ferrer M."/>
            <person name="Golyshin P.N."/>
        </authorList>
    </citation>
    <scope>NUCLEOTIDE SEQUENCE [LARGE SCALE GENOMIC DNA]</scope>
    <source>
        <strain evidence="1">HMET1</strain>
    </source>
</reference>
<dbReference type="PANTHER" id="PTHR23135:SF4">
    <property type="entry name" value="UDP-N-ACETYLMURAMOYL-L-ALANYL-D-GLUTAMATE--2,6-DIAMINOPIMELATE LIGASE MURE HOMOLOG, CHLOROPLASTIC"/>
    <property type="match status" value="1"/>
</dbReference>
<dbReference type="GO" id="GO:0005524">
    <property type="term" value="F:ATP binding"/>
    <property type="evidence" value="ECO:0007669"/>
    <property type="project" value="InterPro"/>
</dbReference>
<comment type="caution">
    <text evidence="1">The sequence shown here is derived from an EMBL/GenBank/DDBJ whole genome shotgun (WGS) entry which is preliminary data.</text>
</comment>
<protein>
    <submittedName>
        <fullName evidence="1">UDP-N-acetylmuramyl pentapeptide synthase</fullName>
    </submittedName>
</protein>
<evidence type="ECO:0000313" key="1">
    <source>
        <dbReference type="EMBL" id="OKY78437.1"/>
    </source>
</evidence>
<dbReference type="AlphaFoldDB" id="A0A1Q6DVR8"/>
<dbReference type="SUPFAM" id="SSF53623">
    <property type="entry name" value="MurD-like peptide ligases, catalytic domain"/>
    <property type="match status" value="2"/>
</dbReference>
<name>A0A1Q6DVR8_METT1</name>
<gene>
    <name evidence="1" type="ORF">BTN85_0928</name>
</gene>
<dbReference type="Gene3D" id="3.40.1190.10">
    <property type="entry name" value="Mur-like, catalytic domain"/>
    <property type="match status" value="1"/>
</dbReference>
<dbReference type="STRING" id="1903181.BTN85_0928"/>
<sequence>MIEFQGKSFLIADPIHGGDILSRHLDSIDVPNETYNPYNCEELDLKGFDYLAAPVHLSPDFPVIKESKKSSRIEIVNHHDLTRAIALKKGYTEGIKVIEITGTYGKTTTSFLLKETLDKEKKDTLINNSLGIFYNGESLRKNSSITPAFILEVFDGFITNEIDVDYFISEVSLGVTGIGDPLVLTSTDNDYEIAGDNKKASDVKIRSFKRFNEKLKIILDQSTKIGSMGLSNFDVNSKGNNLIEVGYELNKFGLKRKGRISFRNRFFSLFRESILSFILVALSLGIKEETILEVIENFNGFKGRFNRKKLNGRQYLDNSSSGIEIEDLRRIIDFEFEGTELENTVLVIGENDRNICEDLDYGKTNRILKEYSFKDIVTVGNRFKDLSRHNVKDLSEGLNVAQELAEPQEKIIGFVKCRR</sequence>